<comment type="caution">
    <text evidence="5">The sequence shown here is derived from an EMBL/GenBank/DDBJ whole genome shotgun (WGS) entry which is preliminary data.</text>
</comment>
<dbReference type="SUPFAM" id="SSF55347">
    <property type="entry name" value="Glyceraldehyde-3-phosphate dehydrogenase-like, C-terminal domain"/>
    <property type="match status" value="1"/>
</dbReference>
<evidence type="ECO:0000313" key="5">
    <source>
        <dbReference type="EMBL" id="TPE55215.1"/>
    </source>
</evidence>
<evidence type="ECO:0000259" key="3">
    <source>
        <dbReference type="Pfam" id="PF01408"/>
    </source>
</evidence>
<comment type="similarity">
    <text evidence="1">Belongs to the Gfo/Idh/MocA family.</text>
</comment>
<reference evidence="5 6" key="1">
    <citation type="submission" date="2019-06" db="EMBL/GenBank/DDBJ databases">
        <title>A novel bacterium of genus Marinomonas, isolated from coastal sand.</title>
        <authorList>
            <person name="Huang H."/>
            <person name="Mo K."/>
            <person name="Hu Y."/>
        </authorList>
    </citation>
    <scope>NUCLEOTIDE SEQUENCE [LARGE SCALE GENOMIC DNA]</scope>
    <source>
        <strain evidence="5 6">HB171799</strain>
    </source>
</reference>
<dbReference type="InterPro" id="IPR055170">
    <property type="entry name" value="GFO_IDH_MocA-like_dom"/>
</dbReference>
<dbReference type="GO" id="GO:0000166">
    <property type="term" value="F:nucleotide binding"/>
    <property type="evidence" value="ECO:0007669"/>
    <property type="project" value="InterPro"/>
</dbReference>
<dbReference type="AlphaFoldDB" id="A0A501X3X7"/>
<dbReference type="PANTHER" id="PTHR43708:SF5">
    <property type="entry name" value="CONSERVED EXPRESSED OXIDOREDUCTASE (EUROFUNG)-RELATED"/>
    <property type="match status" value="1"/>
</dbReference>
<accession>A0A501X3X7</accession>
<organism evidence="5 6">
    <name type="scientific">Maribrevibacterium harenarium</name>
    <dbReference type="NCBI Taxonomy" id="2589817"/>
    <lineage>
        <taxon>Bacteria</taxon>
        <taxon>Pseudomonadati</taxon>
        <taxon>Pseudomonadota</taxon>
        <taxon>Gammaproteobacteria</taxon>
        <taxon>Oceanospirillales</taxon>
        <taxon>Oceanospirillaceae</taxon>
        <taxon>Maribrevibacterium</taxon>
    </lineage>
</organism>
<dbReference type="EMBL" id="VFRR01000002">
    <property type="protein sequence ID" value="TPE55215.1"/>
    <property type="molecule type" value="Genomic_DNA"/>
</dbReference>
<evidence type="ECO:0000313" key="6">
    <source>
        <dbReference type="Proteomes" id="UP000315901"/>
    </source>
</evidence>
<evidence type="ECO:0000259" key="4">
    <source>
        <dbReference type="Pfam" id="PF22725"/>
    </source>
</evidence>
<dbReference type="RefSeq" id="WP_140586880.1">
    <property type="nucleotide sequence ID" value="NZ_VFRR01000002.1"/>
</dbReference>
<evidence type="ECO:0000256" key="2">
    <source>
        <dbReference type="ARBA" id="ARBA00023002"/>
    </source>
</evidence>
<dbReference type="GO" id="GO:0016491">
    <property type="term" value="F:oxidoreductase activity"/>
    <property type="evidence" value="ECO:0007669"/>
    <property type="project" value="UniProtKB-KW"/>
</dbReference>
<keyword evidence="6" id="KW-1185">Reference proteome</keyword>
<dbReference type="OrthoDB" id="9774191at2"/>
<evidence type="ECO:0000256" key="1">
    <source>
        <dbReference type="ARBA" id="ARBA00010928"/>
    </source>
</evidence>
<dbReference type="InterPro" id="IPR051317">
    <property type="entry name" value="Gfo/Idh/MocA_oxidoreduct"/>
</dbReference>
<dbReference type="PANTHER" id="PTHR43708">
    <property type="entry name" value="CONSERVED EXPRESSED OXIDOREDUCTASE (EUROFUNG)"/>
    <property type="match status" value="1"/>
</dbReference>
<sequence length="356" mass="40114">MTEIRVGLVGFGLSAQVFHAPFIQYQPEMTLAAVCSSQCDKVEQLYPGTEVVVQFDQLLSRGDLDLLVITTPNHLHFSQAQQALLAGKHVLLEKPSVTEVTQIEQLCALAKQQGVQFCVYQNRRFDADFVYLKALVQSQQLGQLKHLDSRFDRFRPQAQQRWRELPGEGTGIFWDLGPHLLDQALALLGPPQWLQASIDILRQGGQTHDWFELELGYPDTRIKLGSTPFEAGEMRRFNARFEGGSWHCFGLDPQEDCLRQGVMPWQAEFPTAGGRQRSVCYELDGANGAQILAQVAELPDSSYKEFYQAFTNAILTQQPLPVPHEQAAMLVYGMQLALQSAEQGQRLAWQYQYPSA</sequence>
<feature type="domain" description="GFO/IDH/MocA-like oxidoreductase" evidence="4">
    <location>
        <begin position="130"/>
        <end position="222"/>
    </location>
</feature>
<gene>
    <name evidence="5" type="ORF">FJM67_01300</name>
</gene>
<name>A0A501X3X7_9GAMM</name>
<dbReference type="InterPro" id="IPR036291">
    <property type="entry name" value="NAD(P)-bd_dom_sf"/>
</dbReference>
<proteinExistence type="inferred from homology"/>
<dbReference type="SUPFAM" id="SSF51735">
    <property type="entry name" value="NAD(P)-binding Rossmann-fold domains"/>
    <property type="match status" value="1"/>
</dbReference>
<dbReference type="Gene3D" id="3.40.50.720">
    <property type="entry name" value="NAD(P)-binding Rossmann-like Domain"/>
    <property type="match status" value="1"/>
</dbReference>
<dbReference type="Pfam" id="PF22725">
    <property type="entry name" value="GFO_IDH_MocA_C3"/>
    <property type="match status" value="1"/>
</dbReference>
<dbReference type="InterPro" id="IPR000683">
    <property type="entry name" value="Gfo/Idh/MocA-like_OxRdtase_N"/>
</dbReference>
<protein>
    <submittedName>
        <fullName evidence="5">Oxidoreductase</fullName>
    </submittedName>
</protein>
<dbReference type="Pfam" id="PF01408">
    <property type="entry name" value="GFO_IDH_MocA"/>
    <property type="match status" value="1"/>
</dbReference>
<keyword evidence="2" id="KW-0560">Oxidoreductase</keyword>
<dbReference type="Gene3D" id="3.30.360.10">
    <property type="entry name" value="Dihydrodipicolinate Reductase, domain 2"/>
    <property type="match status" value="1"/>
</dbReference>
<dbReference type="Proteomes" id="UP000315901">
    <property type="component" value="Unassembled WGS sequence"/>
</dbReference>
<feature type="domain" description="Gfo/Idh/MocA-like oxidoreductase N-terminal" evidence="3">
    <location>
        <begin position="4"/>
        <end position="120"/>
    </location>
</feature>